<proteinExistence type="predicted"/>
<organism evidence="2 3">
    <name type="scientific">Bullifex porci</name>
    <dbReference type="NCBI Taxonomy" id="2606638"/>
    <lineage>
        <taxon>Bacteria</taxon>
        <taxon>Pseudomonadati</taxon>
        <taxon>Spirochaetota</taxon>
        <taxon>Spirochaetia</taxon>
        <taxon>Spirochaetales</taxon>
        <taxon>Spirochaetaceae</taxon>
        <taxon>Bullifex</taxon>
    </lineage>
</organism>
<dbReference type="SUPFAM" id="SSF63411">
    <property type="entry name" value="LuxS/MPP-like metallohydrolase"/>
    <property type="match status" value="4"/>
</dbReference>
<dbReference type="Pfam" id="PF08367">
    <property type="entry name" value="M16C_assoc"/>
    <property type="match status" value="1"/>
</dbReference>
<evidence type="ECO:0000259" key="1">
    <source>
        <dbReference type="SMART" id="SM01264"/>
    </source>
</evidence>
<dbReference type="InterPro" id="IPR011765">
    <property type="entry name" value="Pept_M16_N"/>
</dbReference>
<dbReference type="InterPro" id="IPR013578">
    <property type="entry name" value="Peptidase_M16C_assoc"/>
</dbReference>
<keyword evidence="3" id="KW-1185">Reference proteome</keyword>
<sequence length="953" mass="106225">MFFIVYFDILMLMDDFKLISKQVIPNMDASATLFRHPSGFEVYYIDAKDEEAFFCYQFKTYPSSSNGVFHILEHTILSGSEKYPLRDPFSVVSRSSCNTYLNALTFPDKTLYPAASPLKKDLDNIFLIYSDAVFRPLLRKETFLAEGIRVKSNPPSFDGVVFNEMLPDSLSHESVVSSHSLRDLFPNTMYSFSSGGDAKCIATLTYEEYLASYDKYYHPSNGGLFLYGQNIDVDEKLEILSSYLKGVEKREKLPLYEKTIRWEKPREEICYSSSAEGDGRITVIVSILTALLNTSAFDRMFMSVIVDALLGSPSCPLYSALLESNLADDISSQSGMSGDFFEIPFLVGLTGVKSEKIEEAKSFIISALKSIAQKGLDKDLIEAAIRRQEFASREIPGGIPNGFRMLLRCSRSWVRGENIIEDLAPSVSIAKVRSAWQENPNIFNEFIERELVNNNHRLTLTVISDDKKASEDEKLLEKMAIEMVNEKTIADEKLFEAFISKPDSEDDKNKIPRLMLQDVPIKGNTIADEIIDSIIVQKQLTGGIIYFDCAIDLSDKSSEDLTYYSILSRELTVAGIVGEEKSLIHRSLRLLTGSLNFYLETGKNQDGSTRASLMIRMKVLKENLKSALTELFRLLTMCDISNIESVKSALNDIKTDFQENITYAATSFAASAAAASLSPSLSLGEDVMGIKAWQALSQMTVESAAKELGGLFESLKERGRYLIHLTLESSDSEYSINIVKEFLSKFKESNIVTPIDREITEKDSCIFYPLPVPVSYNAIALPSSIYGSKEEAAEEVLSAMLSAGALWDAVRTCSGAYGVEMIVDSLEGSIVIATYNDPNIKKTYETIESVINTFEIKEKDIENAKLSIIGRLLKPLAPSDRAIVGFRRHLYGITPELRAAFRSNILASSSSDIEESRNKIALQLRSSSKATLGSKETFEADGIALQPRVLIKV</sequence>
<dbReference type="PANTHER" id="PTHR43016:SF13">
    <property type="entry name" value="PRESEQUENCE PROTEASE, MITOCHONDRIAL"/>
    <property type="match status" value="1"/>
</dbReference>
<dbReference type="PANTHER" id="PTHR43016">
    <property type="entry name" value="PRESEQUENCE PROTEASE"/>
    <property type="match status" value="1"/>
</dbReference>
<evidence type="ECO:0000313" key="3">
    <source>
        <dbReference type="Proteomes" id="UP000460549"/>
    </source>
</evidence>
<dbReference type="Gene3D" id="3.30.830.10">
    <property type="entry name" value="Metalloenzyme, LuxS/M16 peptidase-like"/>
    <property type="match status" value="4"/>
</dbReference>
<dbReference type="GO" id="GO:0006508">
    <property type="term" value="P:proteolysis"/>
    <property type="evidence" value="ECO:0007669"/>
    <property type="project" value="InterPro"/>
</dbReference>
<accession>A0A7X2TRQ8</accession>
<dbReference type="AlphaFoldDB" id="A0A7X2TRQ8"/>
<dbReference type="EMBL" id="VUNN01000028">
    <property type="protein sequence ID" value="MSU07147.1"/>
    <property type="molecule type" value="Genomic_DNA"/>
</dbReference>
<feature type="domain" description="Peptidase M16C associated" evidence="1">
    <location>
        <begin position="462"/>
        <end position="699"/>
    </location>
</feature>
<dbReference type="InterPro" id="IPR011249">
    <property type="entry name" value="Metalloenz_LuxS/M16"/>
</dbReference>
<name>A0A7X2TRQ8_9SPIO</name>
<dbReference type="Pfam" id="PF22516">
    <property type="entry name" value="PreP_C"/>
    <property type="match status" value="1"/>
</dbReference>
<dbReference type="GO" id="GO:0046872">
    <property type="term" value="F:metal ion binding"/>
    <property type="evidence" value="ECO:0007669"/>
    <property type="project" value="InterPro"/>
</dbReference>
<reference evidence="2 3" key="1">
    <citation type="submission" date="2019-08" db="EMBL/GenBank/DDBJ databases">
        <title>In-depth cultivation of the pig gut microbiome towards novel bacterial diversity and tailored functional studies.</title>
        <authorList>
            <person name="Wylensek D."/>
            <person name="Hitch T.C.A."/>
            <person name="Clavel T."/>
        </authorList>
    </citation>
    <scope>NUCLEOTIDE SEQUENCE [LARGE SCALE GENOMIC DNA]</scope>
    <source>
        <strain evidence="2 3">NM-380-WT-3C1</strain>
    </source>
</reference>
<protein>
    <recommendedName>
        <fullName evidence="1">Peptidase M16C associated domain-containing protein</fullName>
    </recommendedName>
</protein>
<dbReference type="InterPro" id="IPR055130">
    <property type="entry name" value="PreP_C"/>
</dbReference>
<dbReference type="Pfam" id="PF05193">
    <property type="entry name" value="Peptidase_M16_C"/>
    <property type="match status" value="1"/>
</dbReference>
<dbReference type="Proteomes" id="UP000460549">
    <property type="component" value="Unassembled WGS sequence"/>
</dbReference>
<gene>
    <name evidence="2" type="ORF">FYJ80_10280</name>
</gene>
<dbReference type="InterPro" id="IPR007863">
    <property type="entry name" value="Peptidase_M16_C"/>
</dbReference>
<dbReference type="Pfam" id="PF00675">
    <property type="entry name" value="Peptidase_M16"/>
    <property type="match status" value="1"/>
</dbReference>
<comment type="caution">
    <text evidence="2">The sequence shown here is derived from an EMBL/GenBank/DDBJ whole genome shotgun (WGS) entry which is preliminary data.</text>
</comment>
<evidence type="ECO:0000313" key="2">
    <source>
        <dbReference type="EMBL" id="MSU07147.1"/>
    </source>
</evidence>
<dbReference type="SMART" id="SM01264">
    <property type="entry name" value="M16C_associated"/>
    <property type="match status" value="1"/>
</dbReference>